<accession>A0A917HV68</accession>
<keyword evidence="2" id="KW-1185">Reference proteome</keyword>
<evidence type="ECO:0000313" key="1">
    <source>
        <dbReference type="EMBL" id="GGG92311.1"/>
    </source>
</evidence>
<dbReference type="RefSeq" id="WP_188506723.1">
    <property type="nucleotide sequence ID" value="NZ_BMER01000002.1"/>
</dbReference>
<name>A0A917HV68_9SPHI</name>
<reference evidence="1" key="1">
    <citation type="journal article" date="2014" name="Int. J. Syst. Evol. Microbiol.">
        <title>Complete genome sequence of Corynebacterium casei LMG S-19264T (=DSM 44701T), isolated from a smear-ripened cheese.</title>
        <authorList>
            <consortium name="US DOE Joint Genome Institute (JGI-PGF)"/>
            <person name="Walter F."/>
            <person name="Albersmeier A."/>
            <person name="Kalinowski J."/>
            <person name="Ruckert C."/>
        </authorList>
    </citation>
    <scope>NUCLEOTIDE SEQUENCE</scope>
    <source>
        <strain evidence="1">CGMCC 1.12195</strain>
    </source>
</reference>
<proteinExistence type="predicted"/>
<gene>
    <name evidence="1" type="ORF">GCM10007415_28820</name>
</gene>
<organism evidence="1 2">
    <name type="scientific">Parapedobacter pyrenivorans</name>
    <dbReference type="NCBI Taxonomy" id="1305674"/>
    <lineage>
        <taxon>Bacteria</taxon>
        <taxon>Pseudomonadati</taxon>
        <taxon>Bacteroidota</taxon>
        <taxon>Sphingobacteriia</taxon>
        <taxon>Sphingobacteriales</taxon>
        <taxon>Sphingobacteriaceae</taxon>
        <taxon>Parapedobacter</taxon>
    </lineage>
</organism>
<reference evidence="1" key="2">
    <citation type="submission" date="2020-09" db="EMBL/GenBank/DDBJ databases">
        <authorList>
            <person name="Sun Q."/>
            <person name="Zhou Y."/>
        </authorList>
    </citation>
    <scope>NUCLEOTIDE SEQUENCE</scope>
    <source>
        <strain evidence="1">CGMCC 1.12195</strain>
    </source>
</reference>
<protein>
    <submittedName>
        <fullName evidence="1">Uncharacterized protein</fullName>
    </submittedName>
</protein>
<dbReference type="EMBL" id="BMER01000002">
    <property type="protein sequence ID" value="GGG92311.1"/>
    <property type="molecule type" value="Genomic_DNA"/>
</dbReference>
<dbReference type="AlphaFoldDB" id="A0A917HV68"/>
<dbReference type="SUPFAM" id="SSF75005">
    <property type="entry name" value="Arabinanase/levansucrase/invertase"/>
    <property type="match status" value="1"/>
</dbReference>
<dbReference type="Proteomes" id="UP000660862">
    <property type="component" value="Unassembled WGS sequence"/>
</dbReference>
<dbReference type="InterPro" id="IPR023296">
    <property type="entry name" value="Glyco_hydro_beta-prop_sf"/>
</dbReference>
<sequence>MSHPEEGSDKHEADYTDVFTIKTGWDIYGGGGYRYGPSMLTNGDGTIDVWFAAPGDVFGQRRQTHHPTGMQSPVSLHGQDVAAQRFSSDHAFFGLGVICPNWGTTNSSLTLSLFLWKGDYVTSIAAPAIARHRYENFVDNQDLQLKREEMFAAGEYLWVLDQPSGTAGVWRKEGDVEGVINYLNGGEMKGTSFQAYLLRDRSSGGAYWDQAAYRRTADGGETWTEEQMVLKPTEFSRDQLSICDPGAIKVGTYYYIGYTSTEDVRGLFNHAYVARSTSPTGPWEKWDGNGWEDNPQPIVTFDGDANAWGAGEPSIVVNNDTLFFYYTWTDKDKNETRVAMADATDEHWPLHLNFLGTAVDKTAIDGADHCDVKYRTDLKCYQAIHTASRLTANSYIILWESVDGIHFSKKAELRDHLEPYLHNCGWSGDTQGHINPETPQFLSYAYGPDWGNWKTKWHPIDFGKAK</sequence>
<dbReference type="Gene3D" id="2.115.10.20">
    <property type="entry name" value="Glycosyl hydrolase domain, family 43"/>
    <property type="match status" value="1"/>
</dbReference>
<evidence type="ECO:0000313" key="2">
    <source>
        <dbReference type="Proteomes" id="UP000660862"/>
    </source>
</evidence>
<comment type="caution">
    <text evidence="1">The sequence shown here is derived from an EMBL/GenBank/DDBJ whole genome shotgun (WGS) entry which is preliminary data.</text>
</comment>